<evidence type="ECO:0000313" key="1">
    <source>
        <dbReference type="EMBL" id="ROO85392.1"/>
    </source>
</evidence>
<accession>A0A3N1CVR3</accession>
<protein>
    <submittedName>
        <fullName evidence="1">Uncharacterized protein</fullName>
    </submittedName>
</protein>
<keyword evidence="2" id="KW-1185">Reference proteome</keyword>
<reference evidence="1 2" key="1">
    <citation type="submission" date="2018-11" db="EMBL/GenBank/DDBJ databases">
        <title>Sequencing the genomes of 1000 actinobacteria strains.</title>
        <authorList>
            <person name="Klenk H.-P."/>
        </authorList>
    </citation>
    <scope>NUCLEOTIDE SEQUENCE [LARGE SCALE GENOMIC DNA]</scope>
    <source>
        <strain evidence="1 2">DSM 44254</strain>
    </source>
</reference>
<dbReference type="EMBL" id="RJKE01000001">
    <property type="protein sequence ID" value="ROO85392.1"/>
    <property type="molecule type" value="Genomic_DNA"/>
</dbReference>
<sequence>MEGPAVAGTATIGSAQGAVGVLIVGVPGTGSADAGSVRPVLSSVPAGMQISDTESPVFRMACSKAEPTVA</sequence>
<dbReference type="Proteomes" id="UP000272400">
    <property type="component" value="Unassembled WGS sequence"/>
</dbReference>
<name>A0A3N1CVR3_9ACTN</name>
<comment type="caution">
    <text evidence="1">The sequence shown here is derived from an EMBL/GenBank/DDBJ whole genome shotgun (WGS) entry which is preliminary data.</text>
</comment>
<evidence type="ECO:0000313" key="2">
    <source>
        <dbReference type="Proteomes" id="UP000272400"/>
    </source>
</evidence>
<gene>
    <name evidence="1" type="ORF">EDD29_2935</name>
</gene>
<dbReference type="AlphaFoldDB" id="A0A3N1CVR3"/>
<organism evidence="1 2">
    <name type="scientific">Actinocorallia herbida</name>
    <dbReference type="NCBI Taxonomy" id="58109"/>
    <lineage>
        <taxon>Bacteria</taxon>
        <taxon>Bacillati</taxon>
        <taxon>Actinomycetota</taxon>
        <taxon>Actinomycetes</taxon>
        <taxon>Streptosporangiales</taxon>
        <taxon>Thermomonosporaceae</taxon>
        <taxon>Actinocorallia</taxon>
    </lineage>
</organism>
<proteinExistence type="predicted"/>